<feature type="compositionally biased region" description="Basic and acidic residues" evidence="1">
    <location>
        <begin position="112"/>
        <end position="131"/>
    </location>
</feature>
<evidence type="ECO:0000313" key="2">
    <source>
        <dbReference type="EMBL" id="KAK1387995.1"/>
    </source>
</evidence>
<protein>
    <submittedName>
        <fullName evidence="2">Uncharacterized protein</fullName>
    </submittedName>
</protein>
<reference evidence="2" key="2">
    <citation type="submission" date="2023-05" db="EMBL/GenBank/DDBJ databases">
        <authorList>
            <person name="Schelkunov M.I."/>
        </authorList>
    </citation>
    <scope>NUCLEOTIDE SEQUENCE</scope>
    <source>
        <strain evidence="2">Hsosn_3</strain>
        <tissue evidence="2">Leaf</tissue>
    </source>
</reference>
<feature type="compositionally biased region" description="Polar residues" evidence="1">
    <location>
        <begin position="132"/>
        <end position="142"/>
    </location>
</feature>
<feature type="compositionally biased region" description="Polar residues" evidence="1">
    <location>
        <begin position="360"/>
        <end position="407"/>
    </location>
</feature>
<gene>
    <name evidence="2" type="ORF">POM88_016173</name>
</gene>
<dbReference type="Proteomes" id="UP001237642">
    <property type="component" value="Unassembled WGS sequence"/>
</dbReference>
<feature type="region of interest" description="Disordered" evidence="1">
    <location>
        <begin position="181"/>
        <end position="204"/>
    </location>
</feature>
<feature type="region of interest" description="Disordered" evidence="1">
    <location>
        <begin position="1"/>
        <end position="161"/>
    </location>
</feature>
<comment type="caution">
    <text evidence="2">The sequence shown here is derived from an EMBL/GenBank/DDBJ whole genome shotgun (WGS) entry which is preliminary data.</text>
</comment>
<accession>A0AAD8ILN0</accession>
<dbReference type="AlphaFoldDB" id="A0AAD8ILN0"/>
<feature type="compositionally biased region" description="Low complexity" evidence="1">
    <location>
        <begin position="40"/>
        <end position="59"/>
    </location>
</feature>
<evidence type="ECO:0000313" key="3">
    <source>
        <dbReference type="Proteomes" id="UP001237642"/>
    </source>
</evidence>
<organism evidence="2 3">
    <name type="scientific">Heracleum sosnowskyi</name>
    <dbReference type="NCBI Taxonomy" id="360622"/>
    <lineage>
        <taxon>Eukaryota</taxon>
        <taxon>Viridiplantae</taxon>
        <taxon>Streptophyta</taxon>
        <taxon>Embryophyta</taxon>
        <taxon>Tracheophyta</taxon>
        <taxon>Spermatophyta</taxon>
        <taxon>Magnoliopsida</taxon>
        <taxon>eudicotyledons</taxon>
        <taxon>Gunneridae</taxon>
        <taxon>Pentapetalae</taxon>
        <taxon>asterids</taxon>
        <taxon>campanulids</taxon>
        <taxon>Apiales</taxon>
        <taxon>Apiaceae</taxon>
        <taxon>Apioideae</taxon>
        <taxon>apioid superclade</taxon>
        <taxon>Tordylieae</taxon>
        <taxon>Tordyliinae</taxon>
        <taxon>Heracleum</taxon>
    </lineage>
</organism>
<proteinExistence type="predicted"/>
<feature type="compositionally biased region" description="Polar residues" evidence="1">
    <location>
        <begin position="1"/>
        <end position="16"/>
    </location>
</feature>
<evidence type="ECO:0000256" key="1">
    <source>
        <dbReference type="SAM" id="MobiDB-lite"/>
    </source>
</evidence>
<feature type="region of interest" description="Disordered" evidence="1">
    <location>
        <begin position="272"/>
        <end position="334"/>
    </location>
</feature>
<feature type="compositionally biased region" description="Low complexity" evidence="1">
    <location>
        <begin position="408"/>
        <end position="418"/>
    </location>
</feature>
<feature type="region of interest" description="Disordered" evidence="1">
    <location>
        <begin position="353"/>
        <end position="433"/>
    </location>
</feature>
<feature type="compositionally biased region" description="Polar residues" evidence="1">
    <location>
        <begin position="314"/>
        <end position="334"/>
    </location>
</feature>
<reference evidence="2" key="1">
    <citation type="submission" date="2023-02" db="EMBL/GenBank/DDBJ databases">
        <title>Genome of toxic invasive species Heracleum sosnowskyi carries increased number of genes despite the absence of recent whole-genome duplications.</title>
        <authorList>
            <person name="Schelkunov M."/>
            <person name="Shtratnikova V."/>
            <person name="Makarenko M."/>
            <person name="Klepikova A."/>
            <person name="Omelchenko D."/>
            <person name="Novikova G."/>
            <person name="Obukhova E."/>
            <person name="Bogdanov V."/>
            <person name="Penin A."/>
            <person name="Logacheva M."/>
        </authorList>
    </citation>
    <scope>NUCLEOTIDE SEQUENCE</scope>
    <source>
        <strain evidence="2">Hsosn_3</strain>
        <tissue evidence="2">Leaf</tissue>
    </source>
</reference>
<feature type="compositionally biased region" description="Basic and acidic residues" evidence="1">
    <location>
        <begin position="17"/>
        <end position="27"/>
    </location>
</feature>
<dbReference type="PANTHER" id="PTHR33673:SF38">
    <property type="entry name" value="CHROMODOMAIN-HELICASE-DNA-BINDING PROTEIN 7-LIKE"/>
    <property type="match status" value="1"/>
</dbReference>
<feature type="compositionally biased region" description="Polar residues" evidence="1">
    <location>
        <begin position="181"/>
        <end position="197"/>
    </location>
</feature>
<dbReference type="EMBL" id="JAUIZM010000004">
    <property type="protein sequence ID" value="KAK1387995.1"/>
    <property type="molecule type" value="Genomic_DNA"/>
</dbReference>
<name>A0AAD8ILN0_9APIA</name>
<sequence>MGTSINELDHASSPSVSEHDTRTDGDLKTSSPAAANELNSVNSSKNLDISSSSLSNSPSPDSPSEHPHSTTTPSQAKVEGNDKLDSSYEKDKHEPSNVEHDNPPQGTSTPFKVKEDASFDTARSKYEHETPTAESPASTSDAETPDAKMPLFTLGSGDDKENYETLNVNVALSTLSPELSDSTFELGSNDPTTSPPTQVMERPSKYRIPSSVFARSQSNNPDWSTASNESLFSIQMGNMSFRKDDLWKSGEIGLKSAELEMIKNGDLDMLRSGEQKSGELETQSGELGTKNGDLGTGTREPEIIPGQAVAPTEPSMSTQMFSYSQNPNMATSNSGKTAELGVAIETMKEVIREATDQKSKNSNFDGPTVGISNDRSSTESFAFSSGADNSVRVGSTAKSDTGSSPNAQSQSQTQSTSQPKEEHEPKSPAADLHTAKPSWFSCMSCYWCRPYCCL</sequence>
<keyword evidence="3" id="KW-1185">Reference proteome</keyword>
<feature type="compositionally biased region" description="Basic and acidic residues" evidence="1">
    <location>
        <begin position="79"/>
        <end position="102"/>
    </location>
</feature>
<feature type="compositionally biased region" description="Polar residues" evidence="1">
    <location>
        <begin position="28"/>
        <end position="39"/>
    </location>
</feature>
<dbReference type="PANTHER" id="PTHR33673">
    <property type="entry name" value="SUPPRESSOR SRP40-LIKE PROTEIN"/>
    <property type="match status" value="1"/>
</dbReference>